<dbReference type="AlphaFoldDB" id="F9DWR0"/>
<comment type="caution">
    <text evidence="1">The sequence shown here is derived from an EMBL/GenBank/DDBJ whole genome shotgun (WGS) entry which is preliminary data.</text>
</comment>
<organism evidence="1 2">
    <name type="scientific">Sporosarcina newyorkensis 2681</name>
    <dbReference type="NCBI Taxonomy" id="1027292"/>
    <lineage>
        <taxon>Bacteria</taxon>
        <taxon>Bacillati</taxon>
        <taxon>Bacillota</taxon>
        <taxon>Bacilli</taxon>
        <taxon>Bacillales</taxon>
        <taxon>Caryophanaceae</taxon>
        <taxon>Sporosarcina</taxon>
    </lineage>
</organism>
<protein>
    <submittedName>
        <fullName evidence="1">Xylose isomerase</fullName>
        <ecNumber evidence="1">5.3.1.5</ecNumber>
    </submittedName>
</protein>
<proteinExistence type="predicted"/>
<sequence>MYKYMEPSLRAAIGYCLHDIDYVPVSPVIEIEYILHYTVGVLEKVFVATQEQTGVAPRTSKFRESRPQV</sequence>
<dbReference type="STRING" id="759851.SAMN04244570_2989"/>
<dbReference type="EC" id="5.3.1.5" evidence="1"/>
<dbReference type="GO" id="GO:0009045">
    <property type="term" value="F:xylose isomerase activity"/>
    <property type="evidence" value="ECO:0007669"/>
    <property type="project" value="UniProtKB-EC"/>
</dbReference>
<dbReference type="EMBL" id="AFPZ01000101">
    <property type="protein sequence ID" value="EGQ21622.1"/>
    <property type="molecule type" value="Genomic_DNA"/>
</dbReference>
<keyword evidence="1" id="KW-0413">Isomerase</keyword>
<dbReference type="Proteomes" id="UP000005316">
    <property type="component" value="Unassembled WGS sequence"/>
</dbReference>
<evidence type="ECO:0000313" key="1">
    <source>
        <dbReference type="EMBL" id="EGQ21622.1"/>
    </source>
</evidence>
<accession>F9DWR0</accession>
<dbReference type="HOGENOM" id="CLU_2773851_0_0_9"/>
<gene>
    <name evidence="1" type="ORF">HMPREF9372_3241</name>
</gene>
<reference evidence="1 2" key="1">
    <citation type="submission" date="2011-04" db="EMBL/GenBank/DDBJ databases">
        <authorList>
            <person name="Muzny D."/>
            <person name="Qin X."/>
            <person name="Deng J."/>
            <person name="Jiang H."/>
            <person name="Liu Y."/>
            <person name="Qu J."/>
            <person name="Song X.-Z."/>
            <person name="Zhang L."/>
            <person name="Thornton R."/>
            <person name="Coyle M."/>
            <person name="Francisco L."/>
            <person name="Jackson L."/>
            <person name="Javaid M."/>
            <person name="Korchina V."/>
            <person name="Kovar C."/>
            <person name="Mata R."/>
            <person name="Mathew T."/>
            <person name="Ngo R."/>
            <person name="Nguyen L."/>
            <person name="Nguyen N."/>
            <person name="Okwuonu G."/>
            <person name="Ongeri F."/>
            <person name="Pham C."/>
            <person name="Simmons D."/>
            <person name="Wilczek-Boney K."/>
            <person name="Hale W."/>
            <person name="Jakkamsetti A."/>
            <person name="Pham P."/>
            <person name="Ruth R."/>
            <person name="San Lucas F."/>
            <person name="Warren J."/>
            <person name="Zhang J."/>
            <person name="Zhao Z."/>
            <person name="Zhou C."/>
            <person name="Zhu D."/>
            <person name="Lee S."/>
            <person name="Bess C."/>
            <person name="Blankenburg K."/>
            <person name="Forbes L."/>
            <person name="Fu Q."/>
            <person name="Gubbala S."/>
            <person name="Hirani K."/>
            <person name="Jayaseelan J.C."/>
            <person name="Lara F."/>
            <person name="Munidasa M."/>
            <person name="Palculict T."/>
            <person name="Patil S."/>
            <person name="Pu L.-L."/>
            <person name="Saada N."/>
            <person name="Tang L."/>
            <person name="Weissenberger G."/>
            <person name="Zhu Y."/>
            <person name="Hemphill L."/>
            <person name="Shang Y."/>
            <person name="Youmans B."/>
            <person name="Ayvaz T."/>
            <person name="Ross M."/>
            <person name="Santibanez J."/>
            <person name="Aqrawi P."/>
            <person name="Gross S."/>
            <person name="Joshi V."/>
            <person name="Fowler G."/>
            <person name="Nazareth L."/>
            <person name="Reid J."/>
            <person name="Worley K."/>
            <person name="Petrosino J."/>
            <person name="Highlander S."/>
            <person name="Gibbs R."/>
        </authorList>
    </citation>
    <scope>NUCLEOTIDE SEQUENCE [LARGE SCALE GENOMIC DNA]</scope>
    <source>
        <strain evidence="1 2">2681</strain>
    </source>
</reference>
<evidence type="ECO:0000313" key="2">
    <source>
        <dbReference type="Proteomes" id="UP000005316"/>
    </source>
</evidence>
<name>F9DWR0_9BACL</name>